<dbReference type="STRING" id="417292.SAMN05421806_102488"/>
<dbReference type="AlphaFoldDB" id="A0A1G8WIH6"/>
<protein>
    <recommendedName>
        <fullName evidence="1">DNA (cytosine-5-)-methyltransferase</fullName>
        <ecNumber evidence="1">2.1.1.37</ecNumber>
    </recommendedName>
</protein>
<dbReference type="GO" id="GO:0003677">
    <property type="term" value="F:DNA binding"/>
    <property type="evidence" value="ECO:0007669"/>
    <property type="project" value="TreeGrafter"/>
</dbReference>
<dbReference type="PANTHER" id="PTHR10629:SF52">
    <property type="entry name" value="DNA (CYTOSINE-5)-METHYLTRANSFERASE 1"/>
    <property type="match status" value="1"/>
</dbReference>
<organism evidence="7 8">
    <name type="scientific">Streptomyces indicus</name>
    <dbReference type="NCBI Taxonomy" id="417292"/>
    <lineage>
        <taxon>Bacteria</taxon>
        <taxon>Bacillati</taxon>
        <taxon>Actinomycetota</taxon>
        <taxon>Actinomycetes</taxon>
        <taxon>Kitasatosporales</taxon>
        <taxon>Streptomycetaceae</taxon>
        <taxon>Streptomyces</taxon>
    </lineage>
</organism>
<dbReference type="GO" id="GO:0032259">
    <property type="term" value="P:methylation"/>
    <property type="evidence" value="ECO:0007669"/>
    <property type="project" value="UniProtKB-KW"/>
</dbReference>
<evidence type="ECO:0000256" key="1">
    <source>
        <dbReference type="ARBA" id="ARBA00011975"/>
    </source>
</evidence>
<evidence type="ECO:0000256" key="6">
    <source>
        <dbReference type="PROSITE-ProRule" id="PRU01016"/>
    </source>
</evidence>
<dbReference type="GO" id="GO:0003886">
    <property type="term" value="F:DNA (cytosine-5-)-methyltransferase activity"/>
    <property type="evidence" value="ECO:0007669"/>
    <property type="project" value="UniProtKB-EC"/>
</dbReference>
<sequence length="509" mass="55736">MMRRSATSRPTSIHLFCGAGGDSDGFRRAGFDVVLGANHWDRAVETHAANFPEAEHLCVDLDHYDMRQLPKARVLVGSPICTEGSPADGVARPKPAPTAGQLDLFEEGPIADAAWERTRATAYDILRAAEVHNFDAVVCENVPRFATAWPLFAWWLHGMEILGFRHQIVSVTAAHIGDDGNEHAPQWRDRIFVVFTRREMRAPNLDVCPPAWCPVCEQDVLAVQSWRINRKTKRAHTIGKYRQQYDFRCPNQACRHQVIEPYVRPAATAINWTDPGIRIGDRDTLGMRPLAASTLRKIRLGLAKHRVPMMVTVNHSDQHDGRAFPAHAAPLPTRTVRIGDGIAVPPLLVPVGGSWNTTAASVTGPMRTRTTRESEALLVPGAFITEHRGGGSTTRAIAHPLASITAGGNHHGLVIPYRKGGPSTTAVPLHTVATRESAGVVLGADADPAEVALEDCYFRMLSPREHLRAQRFTDDYTVLGHGGEQTKQAGNAVPANVAQWIASRLLEVL</sequence>
<keyword evidence="3 6" id="KW-0808">Transferase</keyword>
<reference evidence="7 8" key="1">
    <citation type="submission" date="2016-10" db="EMBL/GenBank/DDBJ databases">
        <authorList>
            <person name="de Groot N.N."/>
        </authorList>
    </citation>
    <scope>NUCLEOTIDE SEQUENCE [LARGE SCALE GENOMIC DNA]</scope>
    <source>
        <strain evidence="7 8">CGMCC 4.5727</strain>
    </source>
</reference>
<evidence type="ECO:0000313" key="7">
    <source>
        <dbReference type="EMBL" id="SDJ77927.1"/>
    </source>
</evidence>
<gene>
    <name evidence="7" type="ORF">SAMN05421806_102488</name>
</gene>
<feature type="active site" evidence="6">
    <location>
        <position position="81"/>
    </location>
</feature>
<name>A0A1G8WIH6_9ACTN</name>
<dbReference type="InterPro" id="IPR050390">
    <property type="entry name" value="C5-Methyltransferase"/>
</dbReference>
<dbReference type="PANTHER" id="PTHR10629">
    <property type="entry name" value="CYTOSINE-SPECIFIC METHYLTRANSFERASE"/>
    <property type="match status" value="1"/>
</dbReference>
<keyword evidence="2 6" id="KW-0489">Methyltransferase</keyword>
<evidence type="ECO:0000256" key="4">
    <source>
        <dbReference type="ARBA" id="ARBA00022691"/>
    </source>
</evidence>
<dbReference type="Pfam" id="PF00145">
    <property type="entry name" value="DNA_methylase"/>
    <property type="match status" value="2"/>
</dbReference>
<evidence type="ECO:0000256" key="5">
    <source>
        <dbReference type="ARBA" id="ARBA00022747"/>
    </source>
</evidence>
<dbReference type="InterPro" id="IPR001525">
    <property type="entry name" value="C5_MeTfrase"/>
</dbReference>
<evidence type="ECO:0000256" key="3">
    <source>
        <dbReference type="ARBA" id="ARBA00022679"/>
    </source>
</evidence>
<evidence type="ECO:0000256" key="2">
    <source>
        <dbReference type="ARBA" id="ARBA00022603"/>
    </source>
</evidence>
<accession>A0A1G8WIH6</accession>
<proteinExistence type="inferred from homology"/>
<dbReference type="Gene3D" id="3.90.120.10">
    <property type="entry name" value="DNA Methylase, subunit A, domain 2"/>
    <property type="match status" value="1"/>
</dbReference>
<keyword evidence="5" id="KW-0680">Restriction system</keyword>
<keyword evidence="4 6" id="KW-0949">S-adenosyl-L-methionine</keyword>
<dbReference type="RefSeq" id="WP_245769216.1">
    <property type="nucleotide sequence ID" value="NZ_FNFF01000002.1"/>
</dbReference>
<dbReference type="Proteomes" id="UP000199155">
    <property type="component" value="Unassembled WGS sequence"/>
</dbReference>
<dbReference type="GO" id="GO:0044027">
    <property type="term" value="P:negative regulation of gene expression via chromosomal CpG island methylation"/>
    <property type="evidence" value="ECO:0007669"/>
    <property type="project" value="TreeGrafter"/>
</dbReference>
<dbReference type="PROSITE" id="PS51679">
    <property type="entry name" value="SAM_MT_C5"/>
    <property type="match status" value="1"/>
</dbReference>
<dbReference type="GO" id="GO:0009307">
    <property type="term" value="P:DNA restriction-modification system"/>
    <property type="evidence" value="ECO:0007669"/>
    <property type="project" value="UniProtKB-KW"/>
</dbReference>
<dbReference type="EC" id="2.1.1.37" evidence="1"/>
<evidence type="ECO:0000313" key="8">
    <source>
        <dbReference type="Proteomes" id="UP000199155"/>
    </source>
</evidence>
<dbReference type="SUPFAM" id="SSF53335">
    <property type="entry name" value="S-adenosyl-L-methionine-dependent methyltransferases"/>
    <property type="match status" value="1"/>
</dbReference>
<comment type="similarity">
    <text evidence="6">Belongs to the class I-like SAM-binding methyltransferase superfamily. C5-methyltransferase family.</text>
</comment>
<keyword evidence="8" id="KW-1185">Reference proteome</keyword>
<dbReference type="InterPro" id="IPR029063">
    <property type="entry name" value="SAM-dependent_MTases_sf"/>
</dbReference>
<dbReference type="EMBL" id="FNFF01000002">
    <property type="protein sequence ID" value="SDJ77927.1"/>
    <property type="molecule type" value="Genomic_DNA"/>
</dbReference>
<dbReference type="Gene3D" id="3.40.50.150">
    <property type="entry name" value="Vaccinia Virus protein VP39"/>
    <property type="match status" value="1"/>
</dbReference>